<keyword evidence="2 5" id="KW-0812">Transmembrane</keyword>
<proteinExistence type="predicted"/>
<feature type="transmembrane region" description="Helical" evidence="5">
    <location>
        <begin position="168"/>
        <end position="189"/>
    </location>
</feature>
<evidence type="ECO:0000256" key="4">
    <source>
        <dbReference type="ARBA" id="ARBA00023136"/>
    </source>
</evidence>
<evidence type="ECO:0000256" key="2">
    <source>
        <dbReference type="ARBA" id="ARBA00022692"/>
    </source>
</evidence>
<dbReference type="WBParaSite" id="MCU_005055-RA">
    <property type="protein sequence ID" value="MCU_005055-RA"/>
    <property type="gene ID" value="MCU_005055"/>
</dbReference>
<accession>A0A0R3UKE8</accession>
<gene>
    <name evidence="7" type="ORF">MCOS_LOCUS8061</name>
</gene>
<dbReference type="PROSITE" id="PS50262">
    <property type="entry name" value="G_PROTEIN_RECEP_F1_2"/>
    <property type="match status" value="1"/>
</dbReference>
<keyword evidence="8" id="KW-1185">Reference proteome</keyword>
<name>A0A0R3UKE8_MESCO</name>
<dbReference type="PANTHER" id="PTHR45698">
    <property type="entry name" value="TRACE AMINE-ASSOCIATED RECEPTOR 19N-RELATED"/>
    <property type="match status" value="1"/>
</dbReference>
<dbReference type="OrthoDB" id="6242715at2759"/>
<dbReference type="AlphaFoldDB" id="A0A0R3UKE8"/>
<feature type="transmembrane region" description="Helical" evidence="5">
    <location>
        <begin position="120"/>
        <end position="147"/>
    </location>
</feature>
<evidence type="ECO:0000313" key="9">
    <source>
        <dbReference type="WBParaSite" id="MCU_005055-RA"/>
    </source>
</evidence>
<evidence type="ECO:0000313" key="7">
    <source>
        <dbReference type="EMBL" id="VDD82058.1"/>
    </source>
</evidence>
<feature type="transmembrane region" description="Helical" evidence="5">
    <location>
        <begin position="221"/>
        <end position="244"/>
    </location>
</feature>
<feature type="transmembrane region" description="Helical" evidence="5">
    <location>
        <begin position="47"/>
        <end position="70"/>
    </location>
</feature>
<keyword evidence="4 5" id="KW-0472">Membrane</keyword>
<dbReference type="SUPFAM" id="SSF81321">
    <property type="entry name" value="Family A G protein-coupled receptor-like"/>
    <property type="match status" value="1"/>
</dbReference>
<sequence>MHEPNETTKRPAFPPINPHAVVAYSNACDASLLDIHGDSDDVHRDNAYIALLAFSAIAVLFELTALTVLGRSSAVRFGSMRKSLVTLTVIEMWLNTSIFVHKAWEEFATMRHETFSEFCFSFFLFSILNSAICSRNWVVTLIALARCEAITRPVASRVSTHIFSPKRQLMYTATLIICGFVLSTLRLVFRQMLVCTNLNNAVVQVEANRTWVQDVSEKVFFAYQSAIPITIVTISTLFMIVILLRHRMPFEKKGSIRQAQCRDERSCVVSSLHEVRQAQRLPNQIRATRFILLIATVFIVCEAPVFFAVVFVEAIPRNAVIGIFKYLRFLIVADSFANFVIYLLTIKPFRLELVRLLSCHTKSNSMNPAERVNIGRSVANKEPRVSRTSITRTSAIS</sequence>
<feature type="transmembrane region" description="Helical" evidence="5">
    <location>
        <begin position="290"/>
        <end position="314"/>
    </location>
</feature>
<keyword evidence="3 5" id="KW-1133">Transmembrane helix</keyword>
<dbReference type="InterPro" id="IPR017452">
    <property type="entry name" value="GPCR_Rhodpsn_7TM"/>
</dbReference>
<feature type="transmembrane region" description="Helical" evidence="5">
    <location>
        <begin position="326"/>
        <end position="345"/>
    </location>
</feature>
<feature type="transmembrane region" description="Helical" evidence="5">
    <location>
        <begin position="82"/>
        <end position="100"/>
    </location>
</feature>
<evidence type="ECO:0000259" key="6">
    <source>
        <dbReference type="PROSITE" id="PS50262"/>
    </source>
</evidence>
<evidence type="ECO:0000313" key="8">
    <source>
        <dbReference type="Proteomes" id="UP000267029"/>
    </source>
</evidence>
<feature type="domain" description="G-protein coupled receptors family 1 profile" evidence="6">
    <location>
        <begin position="61"/>
        <end position="342"/>
    </location>
</feature>
<evidence type="ECO:0000256" key="5">
    <source>
        <dbReference type="SAM" id="Phobius"/>
    </source>
</evidence>
<protein>
    <submittedName>
        <fullName evidence="9">G_PROTEIN_RECEP_F1_2 domain-containing protein</fullName>
    </submittedName>
</protein>
<evidence type="ECO:0000256" key="1">
    <source>
        <dbReference type="ARBA" id="ARBA00004370"/>
    </source>
</evidence>
<reference evidence="9" key="2">
    <citation type="submission" date="2019-11" db="UniProtKB">
        <authorList>
            <consortium name="WormBaseParasite"/>
        </authorList>
    </citation>
    <scope>IDENTIFICATION</scope>
</reference>
<reference evidence="7 8" key="1">
    <citation type="submission" date="2018-10" db="EMBL/GenBank/DDBJ databases">
        <authorList>
            <consortium name="Pathogen Informatics"/>
        </authorList>
    </citation>
    <scope>NUCLEOTIDE SEQUENCE [LARGE SCALE GENOMIC DNA]</scope>
</reference>
<dbReference type="Proteomes" id="UP000267029">
    <property type="component" value="Unassembled WGS sequence"/>
</dbReference>
<evidence type="ECO:0000256" key="3">
    <source>
        <dbReference type="ARBA" id="ARBA00022989"/>
    </source>
</evidence>
<dbReference type="Gene3D" id="1.20.1070.10">
    <property type="entry name" value="Rhodopsin 7-helix transmembrane proteins"/>
    <property type="match status" value="1"/>
</dbReference>
<organism evidence="7 8">
    <name type="scientific">Mesocestoides corti</name>
    <name type="common">Flatworm</name>
    <dbReference type="NCBI Taxonomy" id="53468"/>
    <lineage>
        <taxon>Eukaryota</taxon>
        <taxon>Metazoa</taxon>
        <taxon>Spiralia</taxon>
        <taxon>Lophotrochozoa</taxon>
        <taxon>Platyhelminthes</taxon>
        <taxon>Cestoda</taxon>
        <taxon>Eucestoda</taxon>
        <taxon>Cyclophyllidea</taxon>
        <taxon>Mesocestoididae</taxon>
        <taxon>Mesocestoides</taxon>
    </lineage>
</organism>
<dbReference type="EMBL" id="UXSR01005446">
    <property type="protein sequence ID" value="VDD82058.1"/>
    <property type="molecule type" value="Genomic_DNA"/>
</dbReference>
<comment type="subcellular location">
    <subcellularLocation>
        <location evidence="1">Membrane</location>
    </subcellularLocation>
</comment>
<dbReference type="PANTHER" id="PTHR45698:SF1">
    <property type="entry name" value="TRACE AMINE-ASSOCIATED RECEPTOR 13C-LIKE"/>
    <property type="match status" value="1"/>
</dbReference>
<dbReference type="GO" id="GO:0016020">
    <property type="term" value="C:membrane"/>
    <property type="evidence" value="ECO:0007669"/>
    <property type="project" value="UniProtKB-SubCell"/>
</dbReference>